<keyword evidence="4" id="KW-0132">Cell division</keyword>
<keyword evidence="5 17" id="KW-0808">Transferase</keyword>
<keyword evidence="8" id="KW-0131">Cell cycle</keyword>
<comment type="caution">
    <text evidence="17">The sequence shown here is derived from an EMBL/GenBank/DDBJ whole genome shotgun (WGS) entry which is preliminary data.</text>
</comment>
<dbReference type="AlphaFoldDB" id="A0A4R2KXH6"/>
<keyword evidence="9" id="KW-0961">Cell wall biogenesis/degradation</keyword>
<dbReference type="InterPro" id="IPR005750">
    <property type="entry name" value="UDP_GlcNAc_COvinyl_MurA"/>
</dbReference>
<dbReference type="GO" id="GO:0071555">
    <property type="term" value="P:cell wall organization"/>
    <property type="evidence" value="ECO:0007669"/>
    <property type="project" value="UniProtKB-KW"/>
</dbReference>
<evidence type="ECO:0000256" key="15">
    <source>
        <dbReference type="ARBA" id="ARBA00047527"/>
    </source>
</evidence>
<dbReference type="Pfam" id="PF00275">
    <property type="entry name" value="EPSP_synthase"/>
    <property type="match status" value="1"/>
</dbReference>
<comment type="subcellular location">
    <subcellularLocation>
        <location evidence="1">Cytoplasm</location>
    </subcellularLocation>
</comment>
<reference evidence="17 18" key="1">
    <citation type="submission" date="2019-03" db="EMBL/GenBank/DDBJ databases">
        <title>Genomic Encyclopedia of Type Strains, Phase IV (KMG-IV): sequencing the most valuable type-strain genomes for metagenomic binning, comparative biology and taxonomic classification.</title>
        <authorList>
            <person name="Goeker M."/>
        </authorList>
    </citation>
    <scope>NUCLEOTIDE SEQUENCE [LARGE SCALE GENOMIC DNA]</scope>
    <source>
        <strain evidence="17 18">DSM 102940</strain>
    </source>
</reference>
<evidence type="ECO:0000256" key="11">
    <source>
        <dbReference type="ARBA" id="ARBA00039108"/>
    </source>
</evidence>
<keyword evidence="18" id="KW-1185">Reference proteome</keyword>
<keyword evidence="7" id="KW-0573">Peptidoglycan synthesis</keyword>
<sequence length="270" mass="29361">MVKLQGSEIHLDYPSVGATENTMLIAVMAKGITTIRNAAKEPEIVDLQEYLNKMGAKVRGGGTSEIIIEGVGRLHRVEHKIMPDRIVAGTLAIAGAIAGGEILLKNVVIDHIKPILVKLKEAGCLVLEKDHNLKIKTAQRLKAVEMTKTLPYPGFPTDMQAQFMSLMTVTQGTSIIAETVFENRYKHVDELTRMGAKIKIDGRVAVVQGVKKLTGAKVCAKDLRGGAALVLAGLVAEGVTIVEHISHIDRGYDQLDKMLERLGAYVHRID</sequence>
<evidence type="ECO:0000313" key="18">
    <source>
        <dbReference type="Proteomes" id="UP000294919"/>
    </source>
</evidence>
<name>A0A4R2KXH6_9FIRM</name>
<dbReference type="Proteomes" id="UP000294919">
    <property type="component" value="Unassembled WGS sequence"/>
</dbReference>
<dbReference type="GO" id="GO:0008360">
    <property type="term" value="P:regulation of cell shape"/>
    <property type="evidence" value="ECO:0007669"/>
    <property type="project" value="UniProtKB-KW"/>
</dbReference>
<evidence type="ECO:0000256" key="13">
    <source>
        <dbReference type="ARBA" id="ARBA00042443"/>
    </source>
</evidence>
<dbReference type="GO" id="GO:0008760">
    <property type="term" value="F:UDP-N-acetylglucosamine 1-carboxyvinyltransferase activity"/>
    <property type="evidence" value="ECO:0007669"/>
    <property type="project" value="UniProtKB-EC"/>
</dbReference>
<evidence type="ECO:0000256" key="3">
    <source>
        <dbReference type="ARBA" id="ARBA00022490"/>
    </source>
</evidence>
<dbReference type="PANTHER" id="PTHR43783:SF1">
    <property type="entry name" value="UDP-N-ACETYLGLUCOSAMINE 1-CARBOXYVINYLTRANSFERASE"/>
    <property type="match status" value="1"/>
</dbReference>
<evidence type="ECO:0000256" key="8">
    <source>
        <dbReference type="ARBA" id="ARBA00023306"/>
    </source>
</evidence>
<gene>
    <name evidence="17" type="ORF">EV214_10219</name>
</gene>
<proteinExistence type="inferred from homology"/>
<organism evidence="17 18">
    <name type="scientific">Marinisporobacter balticus</name>
    <dbReference type="NCBI Taxonomy" id="2018667"/>
    <lineage>
        <taxon>Bacteria</taxon>
        <taxon>Bacillati</taxon>
        <taxon>Bacillota</taxon>
        <taxon>Clostridia</taxon>
        <taxon>Peptostreptococcales</taxon>
        <taxon>Thermotaleaceae</taxon>
        <taxon>Marinisporobacter</taxon>
    </lineage>
</organism>
<evidence type="ECO:0000256" key="5">
    <source>
        <dbReference type="ARBA" id="ARBA00022679"/>
    </source>
</evidence>
<evidence type="ECO:0000256" key="14">
    <source>
        <dbReference type="ARBA" id="ARBA00042842"/>
    </source>
</evidence>
<dbReference type="GO" id="GO:0051301">
    <property type="term" value="P:cell division"/>
    <property type="evidence" value="ECO:0007669"/>
    <property type="project" value="UniProtKB-KW"/>
</dbReference>
<dbReference type="InterPro" id="IPR001986">
    <property type="entry name" value="Enolpyruvate_Tfrase_dom"/>
</dbReference>
<dbReference type="SUPFAM" id="SSF55205">
    <property type="entry name" value="EPT/RTPC-like"/>
    <property type="match status" value="1"/>
</dbReference>
<evidence type="ECO:0000256" key="12">
    <source>
        <dbReference type="ARBA" id="ARBA00039754"/>
    </source>
</evidence>
<dbReference type="EC" id="2.5.1.7" evidence="11"/>
<evidence type="ECO:0000256" key="4">
    <source>
        <dbReference type="ARBA" id="ARBA00022618"/>
    </source>
</evidence>
<evidence type="ECO:0000256" key="9">
    <source>
        <dbReference type="ARBA" id="ARBA00023316"/>
    </source>
</evidence>
<dbReference type="PANTHER" id="PTHR43783">
    <property type="entry name" value="UDP-N-ACETYLGLUCOSAMINE 1-CARBOXYVINYLTRANSFERASE"/>
    <property type="match status" value="1"/>
</dbReference>
<dbReference type="EMBL" id="SLWV01000002">
    <property type="protein sequence ID" value="TCO79301.1"/>
    <property type="molecule type" value="Genomic_DNA"/>
</dbReference>
<comment type="catalytic activity">
    <reaction evidence="15">
        <text>phosphoenolpyruvate + UDP-N-acetyl-alpha-D-glucosamine = UDP-N-acetyl-3-O-(1-carboxyvinyl)-alpha-D-glucosamine + phosphate</text>
        <dbReference type="Rhea" id="RHEA:18681"/>
        <dbReference type="ChEBI" id="CHEBI:43474"/>
        <dbReference type="ChEBI" id="CHEBI:57705"/>
        <dbReference type="ChEBI" id="CHEBI:58702"/>
        <dbReference type="ChEBI" id="CHEBI:68483"/>
        <dbReference type="EC" id="2.5.1.7"/>
    </reaction>
</comment>
<keyword evidence="6" id="KW-0133">Cell shape</keyword>
<feature type="domain" description="Enolpyruvate transferase" evidence="16">
    <location>
        <begin position="3"/>
        <end position="255"/>
    </location>
</feature>
<dbReference type="InterPro" id="IPR013792">
    <property type="entry name" value="RNA3'P_cycl/enolpyr_Trfase_a/b"/>
</dbReference>
<evidence type="ECO:0000256" key="1">
    <source>
        <dbReference type="ARBA" id="ARBA00004496"/>
    </source>
</evidence>
<evidence type="ECO:0000256" key="2">
    <source>
        <dbReference type="ARBA" id="ARBA00004752"/>
    </source>
</evidence>
<comment type="similarity">
    <text evidence="10">Belongs to the EPSP synthase family. MurA subfamily.</text>
</comment>
<keyword evidence="3" id="KW-0963">Cytoplasm</keyword>
<dbReference type="InterPro" id="IPR050068">
    <property type="entry name" value="MurA_subfamily"/>
</dbReference>
<dbReference type="InterPro" id="IPR036968">
    <property type="entry name" value="Enolpyruvate_Tfrase_sf"/>
</dbReference>
<dbReference type="CDD" id="cd01555">
    <property type="entry name" value="UdpNAET"/>
    <property type="match status" value="1"/>
</dbReference>
<dbReference type="GO" id="GO:0005737">
    <property type="term" value="C:cytoplasm"/>
    <property type="evidence" value="ECO:0007669"/>
    <property type="project" value="UniProtKB-SubCell"/>
</dbReference>
<dbReference type="GO" id="GO:0019277">
    <property type="term" value="P:UDP-N-acetylgalactosamine biosynthetic process"/>
    <property type="evidence" value="ECO:0007669"/>
    <property type="project" value="InterPro"/>
</dbReference>
<dbReference type="NCBIfam" id="NF006873">
    <property type="entry name" value="PRK09369.1"/>
    <property type="match status" value="1"/>
</dbReference>
<evidence type="ECO:0000259" key="16">
    <source>
        <dbReference type="Pfam" id="PF00275"/>
    </source>
</evidence>
<evidence type="ECO:0000256" key="7">
    <source>
        <dbReference type="ARBA" id="ARBA00022984"/>
    </source>
</evidence>
<accession>A0A4R2KXH6</accession>
<evidence type="ECO:0000313" key="17">
    <source>
        <dbReference type="EMBL" id="TCO79301.1"/>
    </source>
</evidence>
<evidence type="ECO:0000256" key="10">
    <source>
        <dbReference type="ARBA" id="ARBA00038367"/>
    </source>
</evidence>
<dbReference type="GO" id="GO:0009252">
    <property type="term" value="P:peptidoglycan biosynthetic process"/>
    <property type="evidence" value="ECO:0007669"/>
    <property type="project" value="UniProtKB-KW"/>
</dbReference>
<comment type="pathway">
    <text evidence="2">Cell wall biogenesis; peptidoglycan biosynthesis.</text>
</comment>
<dbReference type="Gene3D" id="3.65.10.10">
    <property type="entry name" value="Enolpyruvate transferase domain"/>
    <property type="match status" value="2"/>
</dbReference>
<protein>
    <recommendedName>
        <fullName evidence="12">UDP-N-acetylglucosamine 1-carboxyvinyltransferase</fullName>
        <ecNumber evidence="11">2.5.1.7</ecNumber>
    </recommendedName>
    <alternativeName>
        <fullName evidence="13">Enoylpyruvate transferase</fullName>
    </alternativeName>
    <alternativeName>
        <fullName evidence="14">UDP-N-acetylglucosamine enolpyruvyl transferase</fullName>
    </alternativeName>
</protein>
<evidence type="ECO:0000256" key="6">
    <source>
        <dbReference type="ARBA" id="ARBA00022960"/>
    </source>
</evidence>